<accession>A0A1G2F626</accession>
<gene>
    <name evidence="2" type="ORF">A2174_00380</name>
</gene>
<protein>
    <recommendedName>
        <fullName evidence="4">Type 4 fimbrial biogenesis protein PilX N-terminal domain-containing protein</fullName>
    </recommendedName>
</protein>
<keyword evidence="1" id="KW-0812">Transmembrane</keyword>
<comment type="caution">
    <text evidence="2">The sequence shown here is derived from an EMBL/GenBank/DDBJ whole genome shotgun (WGS) entry which is preliminary data.</text>
</comment>
<evidence type="ECO:0008006" key="4">
    <source>
        <dbReference type="Google" id="ProtNLM"/>
    </source>
</evidence>
<keyword evidence="1" id="KW-1133">Transmembrane helix</keyword>
<keyword evidence="1" id="KW-0472">Membrane</keyword>
<dbReference type="AlphaFoldDB" id="A0A1G2F626"/>
<evidence type="ECO:0000256" key="1">
    <source>
        <dbReference type="SAM" id="Phobius"/>
    </source>
</evidence>
<dbReference type="Proteomes" id="UP000177725">
    <property type="component" value="Unassembled WGS sequence"/>
</dbReference>
<dbReference type="EMBL" id="MHMV01000046">
    <property type="protein sequence ID" value="OGZ33377.1"/>
    <property type="molecule type" value="Genomic_DNA"/>
</dbReference>
<feature type="transmembrane region" description="Helical" evidence="1">
    <location>
        <begin position="12"/>
        <end position="36"/>
    </location>
</feature>
<name>A0A1G2F626_9BACT</name>
<reference evidence="2 3" key="1">
    <citation type="journal article" date="2016" name="Nat. Commun.">
        <title>Thousands of microbial genomes shed light on interconnected biogeochemical processes in an aquifer system.</title>
        <authorList>
            <person name="Anantharaman K."/>
            <person name="Brown C.T."/>
            <person name="Hug L.A."/>
            <person name="Sharon I."/>
            <person name="Castelle C.J."/>
            <person name="Probst A.J."/>
            <person name="Thomas B.C."/>
            <person name="Singh A."/>
            <person name="Wilkins M.J."/>
            <person name="Karaoz U."/>
            <person name="Brodie E.L."/>
            <person name="Williams K.H."/>
            <person name="Hubbard S.S."/>
            <person name="Banfield J.F."/>
        </authorList>
    </citation>
    <scope>NUCLEOTIDE SEQUENCE [LARGE SCALE GENOMIC DNA]</scope>
</reference>
<evidence type="ECO:0000313" key="3">
    <source>
        <dbReference type="Proteomes" id="UP000177725"/>
    </source>
</evidence>
<proteinExistence type="predicted"/>
<sequence length="168" mass="18725">MIRFSKKGFSLLGVIFAIGIITIGLISILGLINYIILVGRLSQDRFVASNLAQEGIEIVRGIRDTNWISGGANWKNGLADGEYEVQYNETSLSALWVGSGRKLKIDTNGFYNYSSGIDSKFTRKVEIKWDEDSGATNDNIDVISTVTWDMPGFSGTSVIVQDRLYNWW</sequence>
<organism evidence="2 3">
    <name type="scientific">Candidatus Portnoybacteria bacterium RBG_13_41_18</name>
    <dbReference type="NCBI Taxonomy" id="1801991"/>
    <lineage>
        <taxon>Bacteria</taxon>
        <taxon>Candidatus Portnoyibacteriota</taxon>
    </lineage>
</organism>
<evidence type="ECO:0000313" key="2">
    <source>
        <dbReference type="EMBL" id="OGZ33377.1"/>
    </source>
</evidence>